<feature type="region of interest" description="Disordered" evidence="1">
    <location>
        <begin position="245"/>
        <end position="267"/>
    </location>
</feature>
<reference evidence="2" key="1">
    <citation type="journal article" date="2014" name="Front. Microbiol.">
        <title>High frequency of phylogenetically diverse reductive dehalogenase-homologous genes in deep subseafloor sedimentary metagenomes.</title>
        <authorList>
            <person name="Kawai M."/>
            <person name="Futagami T."/>
            <person name="Toyoda A."/>
            <person name="Takaki Y."/>
            <person name="Nishi S."/>
            <person name="Hori S."/>
            <person name="Arai W."/>
            <person name="Tsubouchi T."/>
            <person name="Morono Y."/>
            <person name="Uchiyama I."/>
            <person name="Ito T."/>
            <person name="Fujiyama A."/>
            <person name="Inagaki F."/>
            <person name="Takami H."/>
        </authorList>
    </citation>
    <scope>NUCLEOTIDE SEQUENCE</scope>
    <source>
        <strain evidence="2">Expedition CK06-06</strain>
    </source>
</reference>
<sequence length="283" mass="31415">SKQIKKEVAEREKGKEVKYVYDSDAKTVRMAKEGEIGGTLEQAKELKKMAEEGKGQQGEKSPFIQDKEGNWALNPEARVTGVELMAMESIRKAQERGEPADPIEALSQAAEKMKVFREALGGTGAKLPDWMTDPTKFIETVERISGGGKGDEALKQQVTSLEKTLTDMREDRYKEQIESQKQQIGTLASKVGELTDRVTDLGKPSTGRTEMDILHEIASEGIGVLKTELPGFRRDIKEAIGSTVLPPAKSADERKQRTTKLRKAVETDSEVEEIGRRLFFSES</sequence>
<gene>
    <name evidence="2" type="ORF">S12H4_26779</name>
</gene>
<accession>X1SH12</accession>
<feature type="region of interest" description="Disordered" evidence="1">
    <location>
        <begin position="47"/>
        <end position="70"/>
    </location>
</feature>
<evidence type="ECO:0000313" key="2">
    <source>
        <dbReference type="EMBL" id="GAI92317.1"/>
    </source>
</evidence>
<name>X1SH12_9ZZZZ</name>
<evidence type="ECO:0000256" key="1">
    <source>
        <dbReference type="SAM" id="MobiDB-lite"/>
    </source>
</evidence>
<comment type="caution">
    <text evidence="2">The sequence shown here is derived from an EMBL/GenBank/DDBJ whole genome shotgun (WGS) entry which is preliminary data.</text>
</comment>
<organism evidence="2">
    <name type="scientific">marine sediment metagenome</name>
    <dbReference type="NCBI Taxonomy" id="412755"/>
    <lineage>
        <taxon>unclassified sequences</taxon>
        <taxon>metagenomes</taxon>
        <taxon>ecological metagenomes</taxon>
    </lineage>
</organism>
<protein>
    <submittedName>
        <fullName evidence="2">Uncharacterized protein</fullName>
    </submittedName>
</protein>
<feature type="non-terminal residue" evidence="2">
    <location>
        <position position="1"/>
    </location>
</feature>
<proteinExistence type="predicted"/>
<dbReference type="EMBL" id="BARW01015230">
    <property type="protein sequence ID" value="GAI92317.1"/>
    <property type="molecule type" value="Genomic_DNA"/>
</dbReference>
<dbReference type="AlphaFoldDB" id="X1SH12"/>